<evidence type="ECO:0000313" key="4">
    <source>
        <dbReference type="EMBL" id="HAE29006.1"/>
    </source>
</evidence>
<dbReference type="InterPro" id="IPR010982">
    <property type="entry name" value="Lambda_DNA-bd_dom_sf"/>
</dbReference>
<dbReference type="RefSeq" id="WP_112073849.1">
    <property type="nucleotide sequence ID" value="NZ_CAJWRG010000161.1"/>
</dbReference>
<evidence type="ECO:0000256" key="1">
    <source>
        <dbReference type="ARBA" id="ARBA00023125"/>
    </source>
</evidence>
<dbReference type="CDD" id="cd00093">
    <property type="entry name" value="HTH_XRE"/>
    <property type="match status" value="1"/>
</dbReference>
<evidence type="ECO:0000259" key="3">
    <source>
        <dbReference type="PROSITE" id="PS50943"/>
    </source>
</evidence>
<dbReference type="Pfam" id="PF01381">
    <property type="entry name" value="HTH_3"/>
    <property type="match status" value="1"/>
</dbReference>
<dbReference type="InterPro" id="IPR001387">
    <property type="entry name" value="Cro/C1-type_HTH"/>
</dbReference>
<keyword evidence="1" id="KW-0238">DNA-binding</keyword>
<dbReference type="PROSITE" id="PS50943">
    <property type="entry name" value="HTH_CROC1"/>
    <property type="match status" value="1"/>
</dbReference>
<evidence type="ECO:0000256" key="2">
    <source>
        <dbReference type="SAM" id="MobiDB-lite"/>
    </source>
</evidence>
<dbReference type="GO" id="GO:0005829">
    <property type="term" value="C:cytosol"/>
    <property type="evidence" value="ECO:0007669"/>
    <property type="project" value="TreeGrafter"/>
</dbReference>
<dbReference type="Proteomes" id="UP000259610">
    <property type="component" value="Unassembled WGS sequence"/>
</dbReference>
<dbReference type="EMBL" id="DMAN01000399">
    <property type="protein sequence ID" value="HAE29006.1"/>
    <property type="molecule type" value="Genomic_DNA"/>
</dbReference>
<feature type="region of interest" description="Disordered" evidence="2">
    <location>
        <begin position="70"/>
        <end position="96"/>
    </location>
</feature>
<sequence>MTQEQEQAQLAQAGARIRKLRETRGLNLHELARLCGISAPALSLIETGKRDLRVTSLYRIAAALRINPGSLLDTPEETPPAGENSERGGYDLGDYT</sequence>
<feature type="domain" description="HTH cro/C1-type" evidence="3">
    <location>
        <begin position="17"/>
        <end position="71"/>
    </location>
</feature>
<accession>A0A3B9H3H3</accession>
<dbReference type="PANTHER" id="PTHR46797:SF1">
    <property type="entry name" value="METHYLPHOSPHONATE SYNTHASE"/>
    <property type="match status" value="1"/>
</dbReference>
<proteinExistence type="predicted"/>
<comment type="caution">
    <text evidence="4">The sequence shown here is derived from an EMBL/GenBank/DDBJ whole genome shotgun (WGS) entry which is preliminary data.</text>
</comment>
<dbReference type="Gene3D" id="1.10.260.40">
    <property type="entry name" value="lambda repressor-like DNA-binding domains"/>
    <property type="match status" value="1"/>
</dbReference>
<dbReference type="SUPFAM" id="SSF47413">
    <property type="entry name" value="lambda repressor-like DNA-binding domains"/>
    <property type="match status" value="1"/>
</dbReference>
<reference evidence="4 5" key="1">
    <citation type="journal article" date="2018" name="Nat. Biotechnol.">
        <title>A standardized bacterial taxonomy based on genome phylogeny substantially revises the tree of life.</title>
        <authorList>
            <person name="Parks D.H."/>
            <person name="Chuvochina M."/>
            <person name="Waite D.W."/>
            <person name="Rinke C."/>
            <person name="Skarshewski A."/>
            <person name="Chaumeil P.A."/>
            <person name="Hugenholtz P."/>
        </authorList>
    </citation>
    <scope>NUCLEOTIDE SEQUENCE [LARGE SCALE GENOMIC DNA]</scope>
    <source>
        <strain evidence="4">UBA8733</strain>
    </source>
</reference>
<name>A0A3B9H3H3_9PROT</name>
<dbReference type="AlphaFoldDB" id="A0A3B9H3H3"/>
<gene>
    <name evidence="4" type="ORF">DCG58_17745</name>
</gene>
<organism evidence="4 5">
    <name type="scientific">Hyphomonas adhaerens</name>
    <dbReference type="NCBI Taxonomy" id="81029"/>
    <lineage>
        <taxon>Bacteria</taxon>
        <taxon>Pseudomonadati</taxon>
        <taxon>Pseudomonadota</taxon>
        <taxon>Alphaproteobacteria</taxon>
        <taxon>Hyphomonadales</taxon>
        <taxon>Hyphomonadaceae</taxon>
        <taxon>Hyphomonas</taxon>
    </lineage>
</organism>
<evidence type="ECO:0000313" key="5">
    <source>
        <dbReference type="Proteomes" id="UP000259610"/>
    </source>
</evidence>
<dbReference type="GO" id="GO:0003700">
    <property type="term" value="F:DNA-binding transcription factor activity"/>
    <property type="evidence" value="ECO:0007669"/>
    <property type="project" value="TreeGrafter"/>
</dbReference>
<protein>
    <submittedName>
        <fullName evidence="4">XRE family transcriptional regulator</fullName>
    </submittedName>
</protein>
<dbReference type="GO" id="GO:0003677">
    <property type="term" value="F:DNA binding"/>
    <property type="evidence" value="ECO:0007669"/>
    <property type="project" value="UniProtKB-KW"/>
</dbReference>
<dbReference type="PANTHER" id="PTHR46797">
    <property type="entry name" value="HTH-TYPE TRANSCRIPTIONAL REGULATOR"/>
    <property type="match status" value="1"/>
</dbReference>
<dbReference type="SMART" id="SM00530">
    <property type="entry name" value="HTH_XRE"/>
    <property type="match status" value="1"/>
</dbReference>
<dbReference type="InterPro" id="IPR050807">
    <property type="entry name" value="TransReg_Diox_bact_type"/>
</dbReference>